<dbReference type="NCBIfam" id="TIGR02795">
    <property type="entry name" value="tol_pal_ybgF"/>
    <property type="match status" value="1"/>
</dbReference>
<name>A0ABV7DTW2_9RHOB</name>
<keyword evidence="1" id="KW-0175">Coiled coil</keyword>
<keyword evidence="3" id="KW-1185">Reference proteome</keyword>
<dbReference type="Proteomes" id="UP001595445">
    <property type="component" value="Unassembled WGS sequence"/>
</dbReference>
<keyword evidence="1" id="KW-0732">Signal</keyword>
<comment type="subcellular location">
    <subcellularLocation>
        <location evidence="1">Periplasm</location>
    </subcellularLocation>
</comment>
<dbReference type="Pfam" id="PF13174">
    <property type="entry name" value="TPR_6"/>
    <property type="match status" value="1"/>
</dbReference>
<keyword evidence="1" id="KW-0574">Periplasm</keyword>
<proteinExistence type="inferred from homology"/>
<organism evidence="2 3">
    <name type="scientific">Tabrizicola soli</name>
    <dbReference type="NCBI Taxonomy" id="2185115"/>
    <lineage>
        <taxon>Bacteria</taxon>
        <taxon>Pseudomonadati</taxon>
        <taxon>Pseudomonadota</taxon>
        <taxon>Alphaproteobacteria</taxon>
        <taxon>Rhodobacterales</taxon>
        <taxon>Paracoccaceae</taxon>
        <taxon>Tabrizicola</taxon>
    </lineage>
</organism>
<dbReference type="InterPro" id="IPR019734">
    <property type="entry name" value="TPR_rpt"/>
</dbReference>
<sequence precursor="true">MMRLGLALILTLLPVLGHAQDRTQTLADIRAELSALAAEFNALKAELVSSGAATSGAAGGDALTRMDTIEATLARLTARTEEVELKLNRVVSDGTNRIGDIEYRLCEATEGCDPATLGSTPALGGEVAAATPAPAADPVAAGVTTAPATGGAELAVSEQQDFDRAKEVLGTGDFRTAADLLATFTQSYPGGPLTQEAHYLRGEALTGLGDTAGAARAYLDAFSAAPEGTFAADALLKLGEGLGKLGQVPEACVTLGEVGLRFPGSMAATQATVAMQGFRCQ</sequence>
<evidence type="ECO:0000256" key="1">
    <source>
        <dbReference type="HAMAP-Rule" id="MF_02066"/>
    </source>
</evidence>
<dbReference type="Pfam" id="PF13432">
    <property type="entry name" value="TPR_16"/>
    <property type="match status" value="1"/>
</dbReference>
<gene>
    <name evidence="2" type="primary">ybgF</name>
    <name evidence="1" type="synonym">cpoB</name>
    <name evidence="2" type="ORF">ACFOD6_08515</name>
</gene>
<dbReference type="HAMAP" id="MF_02066">
    <property type="entry name" value="CpoB"/>
    <property type="match status" value="1"/>
</dbReference>
<reference evidence="3" key="1">
    <citation type="journal article" date="2019" name="Int. J. Syst. Evol. Microbiol.">
        <title>The Global Catalogue of Microorganisms (GCM) 10K type strain sequencing project: providing services to taxonomists for standard genome sequencing and annotation.</title>
        <authorList>
            <consortium name="The Broad Institute Genomics Platform"/>
            <consortium name="The Broad Institute Genome Sequencing Center for Infectious Disease"/>
            <person name="Wu L."/>
            <person name="Ma J."/>
        </authorList>
    </citation>
    <scope>NUCLEOTIDE SEQUENCE [LARGE SCALE GENOMIC DNA]</scope>
    <source>
        <strain evidence="3">KCTC 62102</strain>
    </source>
</reference>
<feature type="coiled-coil region" evidence="1">
    <location>
        <begin position="26"/>
        <end position="86"/>
    </location>
</feature>
<comment type="caution">
    <text evidence="2">The sequence shown here is derived from an EMBL/GenBank/DDBJ whole genome shotgun (WGS) entry which is preliminary data.</text>
</comment>
<protein>
    <recommendedName>
        <fullName evidence="1">Cell division coordinator CpoB</fullName>
    </recommendedName>
</protein>
<keyword evidence="1" id="KW-0132">Cell division</keyword>
<feature type="signal peptide" evidence="1">
    <location>
        <begin position="1"/>
        <end position="19"/>
    </location>
</feature>
<feature type="chain" id="PRO_5044909340" description="Cell division coordinator CpoB" evidence="1">
    <location>
        <begin position="20"/>
        <end position="281"/>
    </location>
</feature>
<dbReference type="EMBL" id="JBHRSM010000015">
    <property type="protein sequence ID" value="MFC3086090.1"/>
    <property type="molecule type" value="Genomic_DNA"/>
</dbReference>
<keyword evidence="1" id="KW-0131">Cell cycle</keyword>
<comment type="function">
    <text evidence="1">Mediates coordination of peptidoglycan synthesis and outer membrane constriction during cell division.</text>
</comment>
<dbReference type="InterPro" id="IPR034706">
    <property type="entry name" value="CpoB"/>
</dbReference>
<dbReference type="InterPro" id="IPR014162">
    <property type="entry name" value="CpoB_C"/>
</dbReference>
<evidence type="ECO:0000313" key="2">
    <source>
        <dbReference type="EMBL" id="MFC3086090.1"/>
    </source>
</evidence>
<dbReference type="Gene3D" id="1.25.40.10">
    <property type="entry name" value="Tetratricopeptide repeat domain"/>
    <property type="match status" value="1"/>
</dbReference>
<evidence type="ECO:0000313" key="3">
    <source>
        <dbReference type="Proteomes" id="UP001595445"/>
    </source>
</evidence>
<dbReference type="SUPFAM" id="SSF48452">
    <property type="entry name" value="TPR-like"/>
    <property type="match status" value="1"/>
</dbReference>
<dbReference type="InterPro" id="IPR011990">
    <property type="entry name" value="TPR-like_helical_dom_sf"/>
</dbReference>
<comment type="similarity">
    <text evidence="1">Belongs to the CpoB family.</text>
</comment>
<dbReference type="RefSeq" id="WP_386002093.1">
    <property type="nucleotide sequence ID" value="NZ_JAEACP010000022.1"/>
</dbReference>
<accession>A0ABV7DTW2</accession>